<feature type="domain" description="EamA" evidence="7">
    <location>
        <begin position="161"/>
        <end position="300"/>
    </location>
</feature>
<organism evidence="8 9">
    <name type="scientific">Saccharibacter floricola DSM 15669</name>
    <dbReference type="NCBI Taxonomy" id="1123227"/>
    <lineage>
        <taxon>Bacteria</taxon>
        <taxon>Pseudomonadati</taxon>
        <taxon>Pseudomonadota</taxon>
        <taxon>Alphaproteobacteria</taxon>
        <taxon>Acetobacterales</taxon>
        <taxon>Acetobacteraceae</taxon>
        <taxon>Saccharibacter</taxon>
    </lineage>
</organism>
<name>A0ABQ0NX67_9PROT</name>
<keyword evidence="4 6" id="KW-1133">Transmembrane helix</keyword>
<protein>
    <submittedName>
        <fullName evidence="8">Integral membrane protein DUF6</fullName>
    </submittedName>
</protein>
<feature type="transmembrane region" description="Helical" evidence="6">
    <location>
        <begin position="69"/>
        <end position="87"/>
    </location>
</feature>
<keyword evidence="3 6" id="KW-0812">Transmembrane</keyword>
<comment type="caution">
    <text evidence="8">The sequence shown here is derived from an EMBL/GenBank/DDBJ whole genome shotgun (WGS) entry which is preliminary data.</text>
</comment>
<keyword evidence="2" id="KW-1003">Cell membrane</keyword>
<gene>
    <name evidence="8" type="ORF">AA15669_0543</name>
</gene>
<dbReference type="SUPFAM" id="SSF103481">
    <property type="entry name" value="Multidrug resistance efflux transporter EmrE"/>
    <property type="match status" value="2"/>
</dbReference>
<evidence type="ECO:0000256" key="6">
    <source>
        <dbReference type="SAM" id="Phobius"/>
    </source>
</evidence>
<reference evidence="8" key="1">
    <citation type="submission" date="2013-04" db="EMBL/GenBank/DDBJ databases">
        <title>The genome sequencing project of 58 acetic acid bacteria.</title>
        <authorList>
            <person name="Okamoto-Kainuma A."/>
            <person name="Ishikawa M."/>
            <person name="Umino S."/>
            <person name="Koizumi Y."/>
            <person name="Shiwa Y."/>
            <person name="Yoshikawa H."/>
            <person name="Matsutani M."/>
            <person name="Matsushita K."/>
        </authorList>
    </citation>
    <scope>NUCLEOTIDE SEQUENCE</scope>
    <source>
        <strain evidence="8">DSM 15669</strain>
    </source>
</reference>
<keyword evidence="5 6" id="KW-0472">Membrane</keyword>
<evidence type="ECO:0000259" key="7">
    <source>
        <dbReference type="Pfam" id="PF00892"/>
    </source>
</evidence>
<feature type="transmembrane region" description="Helical" evidence="6">
    <location>
        <begin position="93"/>
        <end position="114"/>
    </location>
</feature>
<keyword evidence="9" id="KW-1185">Reference proteome</keyword>
<dbReference type="Proteomes" id="UP001062901">
    <property type="component" value="Unassembled WGS sequence"/>
</dbReference>
<feature type="transmembrane region" description="Helical" evidence="6">
    <location>
        <begin position="227"/>
        <end position="248"/>
    </location>
</feature>
<feature type="transmembrane region" description="Helical" evidence="6">
    <location>
        <begin position="157"/>
        <end position="179"/>
    </location>
</feature>
<dbReference type="PANTHER" id="PTHR32322">
    <property type="entry name" value="INNER MEMBRANE TRANSPORTER"/>
    <property type="match status" value="1"/>
</dbReference>
<evidence type="ECO:0000313" key="8">
    <source>
        <dbReference type="EMBL" id="GBQ05609.1"/>
    </source>
</evidence>
<dbReference type="InterPro" id="IPR037185">
    <property type="entry name" value="EmrE-like"/>
</dbReference>
<dbReference type="PANTHER" id="PTHR32322:SF18">
    <property type="entry name" value="S-ADENOSYLMETHIONINE_S-ADENOSYLHOMOCYSTEINE TRANSPORTER"/>
    <property type="match status" value="1"/>
</dbReference>
<evidence type="ECO:0000256" key="4">
    <source>
        <dbReference type="ARBA" id="ARBA00022989"/>
    </source>
</evidence>
<feature type="transmembrane region" description="Helical" evidence="6">
    <location>
        <begin position="200"/>
        <end position="221"/>
    </location>
</feature>
<dbReference type="Pfam" id="PF00892">
    <property type="entry name" value="EamA"/>
    <property type="match status" value="1"/>
</dbReference>
<feature type="transmembrane region" description="Helical" evidence="6">
    <location>
        <begin position="255"/>
        <end position="277"/>
    </location>
</feature>
<dbReference type="InterPro" id="IPR000620">
    <property type="entry name" value="EamA_dom"/>
</dbReference>
<feature type="transmembrane region" description="Helical" evidence="6">
    <location>
        <begin position="126"/>
        <end position="145"/>
    </location>
</feature>
<accession>A0ABQ0NX67</accession>
<evidence type="ECO:0000256" key="2">
    <source>
        <dbReference type="ARBA" id="ARBA00022475"/>
    </source>
</evidence>
<sequence>MKHTTLVGFGCGAAAGALWGLALLAPALIQPFSPLQLATVRYLTYGLFALVALLPRWRALTARLTGKAWRELIILSFLGNILYYVILGTSVQLCGIAMPTLIVGFLPVTVTVVGALEDGAVPLRRLVPSILLSTAGISCIAWQGFHMASHSTEGHSALSLMIGLLCAVIALISWSAYTIRNARWLNQLNPPTSEHEWNMLTGLVTGAMALLMLPAAFLWQSVPTEKWGLFIAVSMGMGLLASVAANSFWNRMSRLVPLTMVGGMILFETLFSLIYGFLWEQRWPTLPEALAIILVSSSVLSCMYAHRPSKHIPDGHA</sequence>
<proteinExistence type="predicted"/>
<evidence type="ECO:0000256" key="5">
    <source>
        <dbReference type="ARBA" id="ARBA00023136"/>
    </source>
</evidence>
<dbReference type="EMBL" id="BAQD01000005">
    <property type="protein sequence ID" value="GBQ05609.1"/>
    <property type="molecule type" value="Genomic_DNA"/>
</dbReference>
<feature type="transmembrane region" description="Helical" evidence="6">
    <location>
        <begin position="39"/>
        <end position="57"/>
    </location>
</feature>
<evidence type="ECO:0000256" key="1">
    <source>
        <dbReference type="ARBA" id="ARBA00004651"/>
    </source>
</evidence>
<feature type="transmembrane region" description="Helical" evidence="6">
    <location>
        <begin position="289"/>
        <end position="306"/>
    </location>
</feature>
<evidence type="ECO:0000256" key="3">
    <source>
        <dbReference type="ARBA" id="ARBA00022692"/>
    </source>
</evidence>
<dbReference type="InterPro" id="IPR050638">
    <property type="entry name" value="AA-Vitamin_Transporters"/>
</dbReference>
<dbReference type="RefSeq" id="WP_018980236.1">
    <property type="nucleotide sequence ID" value="NZ_BAQD01000005.1"/>
</dbReference>
<comment type="subcellular location">
    <subcellularLocation>
        <location evidence="1">Cell membrane</location>
        <topology evidence="1">Multi-pass membrane protein</topology>
    </subcellularLocation>
</comment>
<evidence type="ECO:0000313" key="9">
    <source>
        <dbReference type="Proteomes" id="UP001062901"/>
    </source>
</evidence>